<proteinExistence type="predicted"/>
<evidence type="ECO:0000313" key="3">
    <source>
        <dbReference type="Proteomes" id="UP000031366"/>
    </source>
</evidence>
<dbReference type="CDD" id="cd07713">
    <property type="entry name" value="DHPS-like_MBL-fold"/>
    <property type="match status" value="1"/>
</dbReference>
<evidence type="ECO:0000259" key="1">
    <source>
        <dbReference type="Pfam" id="PF00753"/>
    </source>
</evidence>
<feature type="domain" description="Metallo-beta-lactamase" evidence="1">
    <location>
        <begin position="21"/>
        <end position="102"/>
    </location>
</feature>
<reference evidence="2 3" key="1">
    <citation type="journal article" date="2015" name="Infect. Genet. Evol.">
        <title>Genomic sequences of six botulinum neurotoxin-producing strains representing three clostridial species illustrate the mobility and diversity of botulinum neurotoxin genes.</title>
        <authorList>
            <person name="Smith T.J."/>
            <person name="Hill K.K."/>
            <person name="Xie G."/>
            <person name="Foley B.T."/>
            <person name="Williamson C.H."/>
            <person name="Foster J.T."/>
            <person name="Johnson S.L."/>
            <person name="Chertkov O."/>
            <person name="Teshima H."/>
            <person name="Gibbons H.S."/>
            <person name="Johnsky L.A."/>
            <person name="Karavis M.A."/>
            <person name="Smith L.A."/>
        </authorList>
    </citation>
    <scope>NUCLEOTIDE SEQUENCE [LARGE SCALE GENOMIC DNA]</scope>
    <source>
        <strain evidence="2 3">CDC 2741</strain>
    </source>
</reference>
<dbReference type="EMBL" id="AYSO01000020">
    <property type="protein sequence ID" value="KIE44435.1"/>
    <property type="molecule type" value="Genomic_DNA"/>
</dbReference>
<dbReference type="RefSeq" id="WP_039636880.1">
    <property type="nucleotide sequence ID" value="NZ_AYSO01000020.1"/>
</dbReference>
<dbReference type="OrthoDB" id="9803916at2"/>
<sequence length="268" mass="30415">MKLKVLVDNNTYIDQYYCGEPAVSYYIEDEDTSLLLDAGYSDLFLRNSTALGIDLENVSTIVISHGHDDHTRGLKYYFEQNNKNNISIVAHPDAFKEKFIDNLKICSPILEEELKEKCNLILSKDPIKVSEHITFLGEIPQINHFENRKPIGKQIVGQTSVDDYVIDDTALAYKNEKGIYIITGCSHSGICNIIEYAKEVCKDNRVLGVIGGFHLFEATEQVNKTIHYLKQNNIKELYPCHCTSFAVRAEIHKTLPVKEVGVGLEINW</sequence>
<dbReference type="InterPro" id="IPR041712">
    <property type="entry name" value="DHPS-like_MBL-fold"/>
</dbReference>
<dbReference type="STRING" id="29341.RSJ17_06790"/>
<dbReference type="AlphaFoldDB" id="A0A0C1UA20"/>
<evidence type="ECO:0000313" key="2">
    <source>
        <dbReference type="EMBL" id="KIE44435.1"/>
    </source>
</evidence>
<organism evidence="2 3">
    <name type="scientific">Clostridium argentinense CDC 2741</name>
    <dbReference type="NCBI Taxonomy" id="1418104"/>
    <lineage>
        <taxon>Bacteria</taxon>
        <taxon>Bacillati</taxon>
        <taxon>Bacillota</taxon>
        <taxon>Clostridia</taxon>
        <taxon>Eubacteriales</taxon>
        <taxon>Clostridiaceae</taxon>
        <taxon>Clostridium</taxon>
    </lineage>
</organism>
<comment type="caution">
    <text evidence="2">The sequence shown here is derived from an EMBL/GenBank/DDBJ whole genome shotgun (WGS) entry which is preliminary data.</text>
</comment>
<dbReference type="Proteomes" id="UP000031366">
    <property type="component" value="Unassembled WGS sequence"/>
</dbReference>
<dbReference type="GO" id="GO:0016740">
    <property type="term" value="F:transferase activity"/>
    <property type="evidence" value="ECO:0007669"/>
    <property type="project" value="TreeGrafter"/>
</dbReference>
<dbReference type="Pfam" id="PF00753">
    <property type="entry name" value="Lactamase_B"/>
    <property type="match status" value="1"/>
</dbReference>
<dbReference type="PANTHER" id="PTHR13754:SF18">
    <property type="entry name" value="7,8-DIHYDROPTERIN-6-METHYL-4-(BETA-D-RIBOFURANOSYL)-AMINOBENZENE-5'-PHOSPHATE SYNTHASE"/>
    <property type="match status" value="1"/>
</dbReference>
<protein>
    <submittedName>
        <fullName evidence="2">Metallo-beta-lactamase superfamily protein</fullName>
    </submittedName>
</protein>
<gene>
    <name evidence="2" type="ORF">U732_797</name>
</gene>
<dbReference type="PANTHER" id="PTHR13754">
    <property type="entry name" value="METALLO-BETA-LACTAMASE SUPERFAMILY PROTEIN"/>
    <property type="match status" value="1"/>
</dbReference>
<dbReference type="InterPro" id="IPR036866">
    <property type="entry name" value="RibonucZ/Hydroxyglut_hydro"/>
</dbReference>
<dbReference type="InterPro" id="IPR052926">
    <property type="entry name" value="Metallo-beta-lactamase_dom"/>
</dbReference>
<dbReference type="SUPFAM" id="SSF56281">
    <property type="entry name" value="Metallo-hydrolase/oxidoreductase"/>
    <property type="match status" value="1"/>
</dbReference>
<accession>A0A0C1UA20</accession>
<dbReference type="Gene3D" id="3.60.15.10">
    <property type="entry name" value="Ribonuclease Z/Hydroxyacylglutathione hydrolase-like"/>
    <property type="match status" value="1"/>
</dbReference>
<keyword evidence="3" id="KW-1185">Reference proteome</keyword>
<name>A0A0C1UA20_9CLOT</name>
<dbReference type="InterPro" id="IPR001279">
    <property type="entry name" value="Metallo-B-lactamas"/>
</dbReference>